<dbReference type="Pfam" id="PF00890">
    <property type="entry name" value="FAD_binding_2"/>
    <property type="match status" value="1"/>
</dbReference>
<feature type="signal peptide" evidence="5">
    <location>
        <begin position="1"/>
        <end position="21"/>
    </location>
</feature>
<feature type="domain" description="FAD-dependent oxidoreductase 2 FAD-binding" evidence="6">
    <location>
        <begin position="40"/>
        <end position="464"/>
    </location>
</feature>
<protein>
    <submittedName>
        <fullName evidence="7">FAD-dependent oxidoreductase</fullName>
    </submittedName>
</protein>
<keyword evidence="4" id="KW-0560">Oxidoreductase</keyword>
<dbReference type="SUPFAM" id="SSF51905">
    <property type="entry name" value="FAD/NAD(P)-binding domain"/>
    <property type="match status" value="1"/>
</dbReference>
<dbReference type="InterPro" id="IPR003953">
    <property type="entry name" value="FAD-dep_OxRdtase_2_FAD-bd"/>
</dbReference>
<feature type="chain" id="PRO_5046073454" evidence="5">
    <location>
        <begin position="22"/>
        <end position="488"/>
    </location>
</feature>
<evidence type="ECO:0000256" key="5">
    <source>
        <dbReference type="SAM" id="SignalP"/>
    </source>
</evidence>
<evidence type="ECO:0000313" key="7">
    <source>
        <dbReference type="EMBL" id="MCG5030146.1"/>
    </source>
</evidence>
<proteinExistence type="predicted"/>
<sequence>MNISRRSFFLSSAGFTLGALAAEPALAWVTGRPEKTLETDVLVIGSGLSGTVSALSARESGAKVLMIDKAKEEFRGGNSRVCMGSFLMPRDDSEASRQTFVEDVSKKSLGGGRKDLYRLLADNVLDAVQWAEGHGAKFNPWLQSAPWRLGVRLASPGQYQGMPKLLSALYSEYRRLGGEALFETKAKRILLGSKGEIAGVICQTKAGLLEIRCKALILGTGGYSANRAMLEAAHPGGANILIRGNKWITGDGIALAQEIGAGTRGMAGVESLHLPVVYNGPSGRGSPTRALPYCVGINLQGRRFVDESQGYASFGKATLQQTRQTVALVFDEALRKKEKRIGMSIALFDKAKGGLIEANGCEELARKLGVPAAALRSTLEAFNRAVKADGSALEADPPRRSLASKLDLNGKLYAFFPLTPSITMDYGGLTINTKTQVTEQDGTPIRGLYAAGETVNLYYHDYHGGGILAQCLTFGRIAGQNAAQLAKR</sequence>
<evidence type="ECO:0000256" key="3">
    <source>
        <dbReference type="ARBA" id="ARBA00022827"/>
    </source>
</evidence>
<comment type="cofactor">
    <cofactor evidence="1">
        <name>FAD</name>
        <dbReference type="ChEBI" id="CHEBI:57692"/>
    </cofactor>
</comment>
<dbReference type="Proteomes" id="UP001297600">
    <property type="component" value="Unassembled WGS sequence"/>
</dbReference>
<dbReference type="Gene3D" id="3.50.50.60">
    <property type="entry name" value="FAD/NAD(P)-binding domain"/>
    <property type="match status" value="1"/>
</dbReference>
<evidence type="ECO:0000259" key="6">
    <source>
        <dbReference type="Pfam" id="PF00890"/>
    </source>
</evidence>
<keyword evidence="8" id="KW-1185">Reference proteome</keyword>
<dbReference type="PANTHER" id="PTHR43400">
    <property type="entry name" value="FUMARATE REDUCTASE"/>
    <property type="match status" value="1"/>
</dbReference>
<dbReference type="InterPro" id="IPR027477">
    <property type="entry name" value="Succ_DH/fumarate_Rdtase_cat_sf"/>
</dbReference>
<gene>
    <name evidence="7" type="ORF">MAF45_01575</name>
</gene>
<evidence type="ECO:0000313" key="8">
    <source>
        <dbReference type="Proteomes" id="UP001297600"/>
    </source>
</evidence>
<name>A0ABS9MNE8_9BURK</name>
<dbReference type="PANTHER" id="PTHR43400:SF7">
    <property type="entry name" value="FAD-DEPENDENT OXIDOREDUCTASE 2 FAD BINDING DOMAIN-CONTAINING PROTEIN"/>
    <property type="match status" value="1"/>
</dbReference>
<organism evidence="7 8">
    <name type="scientific">Mesosutterella porci</name>
    <dbReference type="NCBI Taxonomy" id="2915351"/>
    <lineage>
        <taxon>Bacteria</taxon>
        <taxon>Pseudomonadati</taxon>
        <taxon>Pseudomonadota</taxon>
        <taxon>Betaproteobacteria</taxon>
        <taxon>Burkholderiales</taxon>
        <taxon>Sutterellaceae</taxon>
        <taxon>Mesosutterella</taxon>
    </lineage>
</organism>
<dbReference type="InterPro" id="IPR006311">
    <property type="entry name" value="TAT_signal"/>
</dbReference>
<dbReference type="RefSeq" id="WP_237977798.1">
    <property type="nucleotide sequence ID" value="NZ_JAKNCT010000001.1"/>
</dbReference>
<dbReference type="PRINTS" id="PR00368">
    <property type="entry name" value="FADPNR"/>
</dbReference>
<dbReference type="InterPro" id="IPR036188">
    <property type="entry name" value="FAD/NAD-bd_sf"/>
</dbReference>
<keyword evidence="5" id="KW-0732">Signal</keyword>
<reference evidence="7 8" key="1">
    <citation type="submission" date="2022-02" db="EMBL/GenBank/DDBJ databases">
        <title>Mesosutterella porci, a novel member of the family Sutterellaceae from pig feces.</title>
        <authorList>
            <person name="Wylensek D."/>
            <person name="Clavel T."/>
        </authorList>
    </citation>
    <scope>NUCLEOTIDE SEQUENCE [LARGE SCALE GENOMIC DNA]</scope>
    <source>
        <strain evidence="8">oilRF-744-wt-GAM-9</strain>
    </source>
</reference>
<dbReference type="PROSITE" id="PS51318">
    <property type="entry name" value="TAT"/>
    <property type="match status" value="1"/>
</dbReference>
<evidence type="ECO:0000256" key="2">
    <source>
        <dbReference type="ARBA" id="ARBA00022630"/>
    </source>
</evidence>
<dbReference type="SUPFAM" id="SSF56425">
    <property type="entry name" value="Succinate dehydrogenase/fumarate reductase flavoprotein, catalytic domain"/>
    <property type="match status" value="1"/>
</dbReference>
<comment type="caution">
    <text evidence="7">The sequence shown here is derived from an EMBL/GenBank/DDBJ whole genome shotgun (WGS) entry which is preliminary data.</text>
</comment>
<keyword evidence="3" id="KW-0274">FAD</keyword>
<dbReference type="EMBL" id="JAKNCT010000001">
    <property type="protein sequence ID" value="MCG5030146.1"/>
    <property type="molecule type" value="Genomic_DNA"/>
</dbReference>
<dbReference type="Gene3D" id="3.90.700.10">
    <property type="entry name" value="Succinate dehydrogenase/fumarate reductase flavoprotein, catalytic domain"/>
    <property type="match status" value="1"/>
</dbReference>
<keyword evidence="2" id="KW-0285">Flavoprotein</keyword>
<evidence type="ECO:0000256" key="4">
    <source>
        <dbReference type="ARBA" id="ARBA00023002"/>
    </source>
</evidence>
<accession>A0ABS9MNE8</accession>
<dbReference type="InterPro" id="IPR050315">
    <property type="entry name" value="FAD-oxidoreductase_2"/>
</dbReference>
<evidence type="ECO:0000256" key="1">
    <source>
        <dbReference type="ARBA" id="ARBA00001974"/>
    </source>
</evidence>